<sequence length="59" mass="5854">MGMGMDLSGGYKTGVEGSVYGGSSVGGVGVGLGRRGDLDDDVRSVSTAFASQVGMTSYD</sequence>
<gene>
    <name evidence="1" type="ORF">C7212DRAFT_333588</name>
</gene>
<evidence type="ECO:0000313" key="1">
    <source>
        <dbReference type="EMBL" id="PWW73837.1"/>
    </source>
</evidence>
<reference evidence="1 2" key="1">
    <citation type="submission" date="2018-03" db="EMBL/GenBank/DDBJ databases">
        <title>Genomes of Pezizomycetes fungi and the evolution of truffles.</title>
        <authorList>
            <person name="Murat C."/>
            <person name="Payen T."/>
            <person name="Noel B."/>
            <person name="Kuo A."/>
            <person name="Martin F.M."/>
        </authorList>
    </citation>
    <scope>NUCLEOTIDE SEQUENCE [LARGE SCALE GENOMIC DNA]</scope>
    <source>
        <strain evidence="1">091103-1</strain>
    </source>
</reference>
<organism evidence="1 2">
    <name type="scientific">Tuber magnatum</name>
    <name type="common">white Piedmont truffle</name>
    <dbReference type="NCBI Taxonomy" id="42249"/>
    <lineage>
        <taxon>Eukaryota</taxon>
        <taxon>Fungi</taxon>
        <taxon>Dikarya</taxon>
        <taxon>Ascomycota</taxon>
        <taxon>Pezizomycotina</taxon>
        <taxon>Pezizomycetes</taxon>
        <taxon>Pezizales</taxon>
        <taxon>Tuberaceae</taxon>
        <taxon>Tuber</taxon>
    </lineage>
</organism>
<name>A0A317SJA8_9PEZI</name>
<protein>
    <submittedName>
        <fullName evidence="1">Uncharacterized protein</fullName>
    </submittedName>
</protein>
<keyword evidence="2" id="KW-1185">Reference proteome</keyword>
<comment type="caution">
    <text evidence="1">The sequence shown here is derived from an EMBL/GenBank/DDBJ whole genome shotgun (WGS) entry which is preliminary data.</text>
</comment>
<proteinExistence type="predicted"/>
<accession>A0A317SJA8</accession>
<evidence type="ECO:0000313" key="2">
    <source>
        <dbReference type="Proteomes" id="UP000246991"/>
    </source>
</evidence>
<dbReference type="Proteomes" id="UP000246991">
    <property type="component" value="Unassembled WGS sequence"/>
</dbReference>
<dbReference type="AlphaFoldDB" id="A0A317SJA8"/>
<dbReference type="EMBL" id="PYWC01000073">
    <property type="protein sequence ID" value="PWW73837.1"/>
    <property type="molecule type" value="Genomic_DNA"/>
</dbReference>